<dbReference type="AlphaFoldDB" id="R7QT76"/>
<dbReference type="RefSeq" id="XP_005711628.1">
    <property type="nucleotide sequence ID" value="XM_005711571.1"/>
</dbReference>
<dbReference type="KEGG" id="ccp:CHC_T00007849001"/>
<reference evidence="2" key="1">
    <citation type="journal article" date="2013" name="Proc. Natl. Acad. Sci. U.S.A.">
        <title>Genome structure and metabolic features in the red seaweed Chondrus crispus shed light on evolution of the Archaeplastida.</title>
        <authorList>
            <person name="Collen J."/>
            <person name="Porcel B."/>
            <person name="Carre W."/>
            <person name="Ball S.G."/>
            <person name="Chaparro C."/>
            <person name="Tonon T."/>
            <person name="Barbeyron T."/>
            <person name="Michel G."/>
            <person name="Noel B."/>
            <person name="Valentin K."/>
            <person name="Elias M."/>
            <person name="Artiguenave F."/>
            <person name="Arun A."/>
            <person name="Aury J.M."/>
            <person name="Barbosa-Neto J.F."/>
            <person name="Bothwell J.H."/>
            <person name="Bouget F.Y."/>
            <person name="Brillet L."/>
            <person name="Cabello-Hurtado F."/>
            <person name="Capella-Gutierrez S."/>
            <person name="Charrier B."/>
            <person name="Cladiere L."/>
            <person name="Cock J.M."/>
            <person name="Coelho S.M."/>
            <person name="Colleoni C."/>
            <person name="Czjzek M."/>
            <person name="Da Silva C."/>
            <person name="Delage L."/>
            <person name="Denoeud F."/>
            <person name="Deschamps P."/>
            <person name="Dittami S.M."/>
            <person name="Gabaldon T."/>
            <person name="Gachon C.M."/>
            <person name="Groisillier A."/>
            <person name="Herve C."/>
            <person name="Jabbari K."/>
            <person name="Katinka M."/>
            <person name="Kloareg B."/>
            <person name="Kowalczyk N."/>
            <person name="Labadie K."/>
            <person name="Leblanc C."/>
            <person name="Lopez P.J."/>
            <person name="McLachlan D.H."/>
            <person name="Meslet-Cladiere L."/>
            <person name="Moustafa A."/>
            <person name="Nehr Z."/>
            <person name="Nyvall Collen P."/>
            <person name="Panaud O."/>
            <person name="Partensky F."/>
            <person name="Poulain J."/>
            <person name="Rensing S.A."/>
            <person name="Rousvoal S."/>
            <person name="Samson G."/>
            <person name="Symeonidi A."/>
            <person name="Weissenbach J."/>
            <person name="Zambounis A."/>
            <person name="Wincker P."/>
            <person name="Boyen C."/>
        </authorList>
    </citation>
    <scope>NUCLEOTIDE SEQUENCE [LARGE SCALE GENOMIC DNA]</scope>
    <source>
        <strain evidence="2">cv. Stackhouse</strain>
    </source>
</reference>
<keyword evidence="2" id="KW-1185">Reference proteome</keyword>
<organism evidence="1 2">
    <name type="scientific">Chondrus crispus</name>
    <name type="common">Carrageen Irish moss</name>
    <name type="synonym">Polymorpha crispa</name>
    <dbReference type="NCBI Taxonomy" id="2769"/>
    <lineage>
        <taxon>Eukaryota</taxon>
        <taxon>Rhodophyta</taxon>
        <taxon>Florideophyceae</taxon>
        <taxon>Rhodymeniophycidae</taxon>
        <taxon>Gigartinales</taxon>
        <taxon>Gigartinaceae</taxon>
        <taxon>Chondrus</taxon>
    </lineage>
</organism>
<name>R7QT76_CHOCR</name>
<dbReference type="EMBL" id="HG002355">
    <property type="protein sequence ID" value="CDF41334.1"/>
    <property type="molecule type" value="Genomic_DNA"/>
</dbReference>
<dbReference type="Gramene" id="CDF41334">
    <property type="protein sequence ID" value="CDF41334"/>
    <property type="gene ID" value="CHC_T00007849001"/>
</dbReference>
<gene>
    <name evidence="1" type="ORF">CHC_T00007849001</name>
</gene>
<evidence type="ECO:0000313" key="2">
    <source>
        <dbReference type="Proteomes" id="UP000012073"/>
    </source>
</evidence>
<accession>R7QT76</accession>
<proteinExistence type="predicted"/>
<dbReference type="Proteomes" id="UP000012073">
    <property type="component" value="Unassembled WGS sequence"/>
</dbReference>
<evidence type="ECO:0000313" key="1">
    <source>
        <dbReference type="EMBL" id="CDF41334.1"/>
    </source>
</evidence>
<sequence length="32" mass="3701">MRQGRGSVSSLLLKHWPSPSLWVLAYSLLWEC</sequence>
<protein>
    <submittedName>
        <fullName evidence="1">Uncharacterized protein</fullName>
    </submittedName>
</protein>
<dbReference type="GeneID" id="17319344"/>